<gene>
    <name evidence="3" type="ORF">FPZ24_14255</name>
</gene>
<accession>A0A5B8LKN9</accession>
<name>A0A5B8LKN9_9SPHN</name>
<evidence type="ECO:0000313" key="4">
    <source>
        <dbReference type="Proteomes" id="UP000315673"/>
    </source>
</evidence>
<feature type="transmembrane region" description="Helical" evidence="1">
    <location>
        <begin position="313"/>
        <end position="331"/>
    </location>
</feature>
<organism evidence="3 4">
    <name type="scientific">Sphingomonas panacisoli</name>
    <dbReference type="NCBI Taxonomy" id="1813879"/>
    <lineage>
        <taxon>Bacteria</taxon>
        <taxon>Pseudomonadati</taxon>
        <taxon>Pseudomonadota</taxon>
        <taxon>Alphaproteobacteria</taxon>
        <taxon>Sphingomonadales</taxon>
        <taxon>Sphingomonadaceae</taxon>
        <taxon>Sphingomonas</taxon>
    </lineage>
</organism>
<feature type="transmembrane region" description="Helical" evidence="1">
    <location>
        <begin position="288"/>
        <end position="307"/>
    </location>
</feature>
<protein>
    <submittedName>
        <fullName evidence="3">LytTR family transcriptional regulator</fullName>
    </submittedName>
</protein>
<dbReference type="Pfam" id="PF04397">
    <property type="entry name" value="LytTR"/>
    <property type="match status" value="1"/>
</dbReference>
<feature type="transmembrane region" description="Helical" evidence="1">
    <location>
        <begin position="227"/>
        <end position="250"/>
    </location>
</feature>
<dbReference type="PANTHER" id="PTHR37299">
    <property type="entry name" value="TRANSCRIPTIONAL REGULATOR-RELATED"/>
    <property type="match status" value="1"/>
</dbReference>
<dbReference type="KEGG" id="spai:FPZ24_14255"/>
<feature type="transmembrane region" description="Helical" evidence="1">
    <location>
        <begin position="363"/>
        <end position="381"/>
    </location>
</feature>
<sequence length="519" mass="55144">MPAATRFSIANRRTTGCVGERSRARPRTGWWVVLLCWLTWLAATPAVAADAAPAMRQGPIQVCAADGSHCRETALWNIRPVSDELILSQQIIVDSGALPPLRPPTLWIAATASSEVRWNGVPIGSNGTPAMDRAGEVPGNYVASVAIPPALIRPGVNSLSIRMSFHHLWLPVHSPVRLVYLDPSGAGDNPQLRAYLPSLLMFGTLAAAFAYFGFAAATDRTNGAARILASVAALACIQLATETARLFVAYPYPWQLARVVAIAVLAATISVLFVAYAARRFWPARRRLMVSMAAIAALASAVLVPVFDGRALGAITAGAVAVMICAAVGAARERSGSALVALAIAGTTLVLVVTQWGELLDTSWYLLVAGTLIVLLVEQLLDFNRVRRHAARLSARLHSLESQDRPILLKDGARTHCVDPGQILSISAADDYCEVHLADGRTLLVSSTFSGLLASLPPGFPRIHRSHAVNRVHIASVARGASGRMVQLSTGKTLPVGRSFAAAVDACVGRNPQPSDMRL</sequence>
<reference evidence="3 4" key="1">
    <citation type="submission" date="2019-07" db="EMBL/GenBank/DDBJ databases">
        <title>Full genome sequence of Sphingomonas sp. 4R-6-7(HKS19).</title>
        <authorList>
            <person name="Im W.-T."/>
        </authorList>
    </citation>
    <scope>NUCLEOTIDE SEQUENCE [LARGE SCALE GENOMIC DNA]</scope>
    <source>
        <strain evidence="3 4">HKS19</strain>
    </source>
</reference>
<proteinExistence type="predicted"/>
<evidence type="ECO:0000256" key="1">
    <source>
        <dbReference type="SAM" id="Phobius"/>
    </source>
</evidence>
<keyword evidence="1" id="KW-1133">Transmembrane helix</keyword>
<feature type="domain" description="HTH LytTR-type" evidence="2">
    <location>
        <begin position="407"/>
        <end position="510"/>
    </location>
</feature>
<dbReference type="Gene3D" id="2.40.50.1020">
    <property type="entry name" value="LytTr DNA-binding domain"/>
    <property type="match status" value="1"/>
</dbReference>
<dbReference type="GO" id="GO:0003677">
    <property type="term" value="F:DNA binding"/>
    <property type="evidence" value="ECO:0007669"/>
    <property type="project" value="InterPro"/>
</dbReference>
<feature type="transmembrane region" description="Helical" evidence="1">
    <location>
        <begin position="338"/>
        <end position="357"/>
    </location>
</feature>
<dbReference type="RefSeq" id="WP_146573066.1">
    <property type="nucleotide sequence ID" value="NZ_CP042306.1"/>
</dbReference>
<dbReference type="EMBL" id="CP042306">
    <property type="protein sequence ID" value="QDZ08489.1"/>
    <property type="molecule type" value="Genomic_DNA"/>
</dbReference>
<dbReference type="PROSITE" id="PS50930">
    <property type="entry name" value="HTH_LYTTR"/>
    <property type="match status" value="1"/>
</dbReference>
<dbReference type="OrthoDB" id="9781059at2"/>
<dbReference type="AlphaFoldDB" id="A0A5B8LKN9"/>
<evidence type="ECO:0000259" key="2">
    <source>
        <dbReference type="PROSITE" id="PS50930"/>
    </source>
</evidence>
<keyword evidence="4" id="KW-1185">Reference proteome</keyword>
<dbReference type="PANTHER" id="PTHR37299:SF1">
    <property type="entry name" value="STAGE 0 SPORULATION PROTEIN A HOMOLOG"/>
    <property type="match status" value="1"/>
</dbReference>
<feature type="transmembrane region" description="Helical" evidence="1">
    <location>
        <begin position="194"/>
        <end position="215"/>
    </location>
</feature>
<dbReference type="GO" id="GO:0000156">
    <property type="term" value="F:phosphorelay response regulator activity"/>
    <property type="evidence" value="ECO:0007669"/>
    <property type="project" value="InterPro"/>
</dbReference>
<dbReference type="InterPro" id="IPR007492">
    <property type="entry name" value="LytTR_DNA-bd_dom"/>
</dbReference>
<keyword evidence="1" id="KW-0472">Membrane</keyword>
<dbReference type="SMART" id="SM00850">
    <property type="entry name" value="LytTR"/>
    <property type="match status" value="1"/>
</dbReference>
<feature type="transmembrane region" description="Helical" evidence="1">
    <location>
        <begin position="256"/>
        <end position="276"/>
    </location>
</feature>
<dbReference type="Proteomes" id="UP000315673">
    <property type="component" value="Chromosome"/>
</dbReference>
<keyword evidence="1" id="KW-0812">Transmembrane</keyword>
<evidence type="ECO:0000313" key="3">
    <source>
        <dbReference type="EMBL" id="QDZ08489.1"/>
    </source>
</evidence>
<dbReference type="InterPro" id="IPR046947">
    <property type="entry name" value="LytR-like"/>
</dbReference>